<keyword evidence="2" id="KW-1185">Reference proteome</keyword>
<comment type="caution">
    <text evidence="1">The sequence shown here is derived from an EMBL/GenBank/DDBJ whole genome shotgun (WGS) entry which is preliminary data.</text>
</comment>
<name>A0A098VPQ1_9MICR</name>
<dbReference type="GeneID" id="25260073"/>
<dbReference type="EMBL" id="JMKJ01000421">
    <property type="protein sequence ID" value="KGG51037.1"/>
    <property type="molecule type" value="Genomic_DNA"/>
</dbReference>
<gene>
    <name evidence="1" type="ORF">DI09_47p150</name>
</gene>
<evidence type="ECO:0000313" key="1">
    <source>
        <dbReference type="EMBL" id="KGG51037.1"/>
    </source>
</evidence>
<dbReference type="VEuPathDB" id="MicrosporidiaDB:DI09_47p150"/>
<dbReference type="AlphaFoldDB" id="A0A098VPQ1"/>
<protein>
    <recommendedName>
        <fullName evidence="3">DUF4460 domain-containing protein</fullName>
    </recommendedName>
</protein>
<organism evidence="1 2">
    <name type="scientific">Mitosporidium daphniae</name>
    <dbReference type="NCBI Taxonomy" id="1485682"/>
    <lineage>
        <taxon>Eukaryota</taxon>
        <taxon>Fungi</taxon>
        <taxon>Fungi incertae sedis</taxon>
        <taxon>Microsporidia</taxon>
        <taxon>Mitosporidium</taxon>
    </lineage>
</organism>
<dbReference type="HOGENOM" id="CLU_1027061_0_0_1"/>
<proteinExistence type="predicted"/>
<reference evidence="1 2" key="1">
    <citation type="submission" date="2014-04" db="EMBL/GenBank/DDBJ databases">
        <title>A new species of microsporidia sheds light on the evolution of extreme parasitism.</title>
        <authorList>
            <person name="Haag K.L."/>
            <person name="James T.Y."/>
            <person name="Larsson R."/>
            <person name="Schaer T.M."/>
            <person name="Refardt D."/>
            <person name="Pombert J.-F."/>
            <person name="Ebert D."/>
        </authorList>
    </citation>
    <scope>NUCLEOTIDE SEQUENCE [LARGE SCALE GENOMIC DNA]</scope>
    <source>
        <strain evidence="1 2">UGP3</strain>
        <tissue evidence="1">Spores</tissue>
    </source>
</reference>
<evidence type="ECO:0000313" key="2">
    <source>
        <dbReference type="Proteomes" id="UP000029725"/>
    </source>
</evidence>
<dbReference type="RefSeq" id="XP_013237464.1">
    <property type="nucleotide sequence ID" value="XM_013382010.1"/>
</dbReference>
<dbReference type="Proteomes" id="UP000029725">
    <property type="component" value="Unassembled WGS sequence"/>
</dbReference>
<evidence type="ECO:0008006" key="3">
    <source>
        <dbReference type="Google" id="ProtNLM"/>
    </source>
</evidence>
<accession>A0A098VPQ1</accession>
<sequence length="271" mass="30833">MSTISKKSFEKSFRSFIQRVHPDKFVSQPQGVFVRNTKVVQIMNVLNGEVMAMLEHASSKFSTADLLQNIHSLLPPFSWSIYVAENADMPMKLSIADVSLSNTMDENFTIGAQLEKALSCHGAIKLDFLLFICKKVFQRSSVDSSLLSAFPNLSMQNSANRNVENIESRVTFSNIFYKVCRQQDYDVCQTLLGRLSKSSDHAWILSENIDTPSQVLARKPKFTDSAAKGPELQMVSQLRGYKRPRSHSEYRKYCDMAFQDIEFFLKQANQN</sequence>